<dbReference type="OrthoDB" id="9780903at2"/>
<keyword evidence="2" id="KW-0479">Metal-binding</keyword>
<dbReference type="InterPro" id="IPR041602">
    <property type="entry name" value="Quercetinase_C"/>
</dbReference>
<evidence type="ECO:0000256" key="1">
    <source>
        <dbReference type="ARBA" id="ARBA00008416"/>
    </source>
</evidence>
<sequence length="239" mass="26725">MMEKREFADLAHVNHDWLQARHHFSFGKYWDPDRMGFGPIRVWNDDEIAPQTGFPMHPHQNMEIITYVRKGAITHRDNMGNEGRTEAGDVQVMSAGSGVMHSEYNLEHDETRLFQIWIEPRAAGGSPRWDAKAFPRGSRSGKLEILASGFDKDVEAGALMIRADARLYGATLQKGQTVHHDVAPGDHLYLVGSAGRVLVNGEEIAARDSLAIRDVETLTITGLDDESEFVFVETQSGMH</sequence>
<feature type="binding site" evidence="2">
    <location>
        <position position="57"/>
    </location>
    <ligand>
        <name>Fe cation</name>
        <dbReference type="ChEBI" id="CHEBI:24875"/>
    </ligand>
</feature>
<dbReference type="InterPro" id="IPR012093">
    <property type="entry name" value="Pirin"/>
</dbReference>
<protein>
    <recommendedName>
        <fullName evidence="8">Pirin N-terminal domain-containing protein</fullName>
    </recommendedName>
</protein>
<dbReference type="Proteomes" id="UP000185192">
    <property type="component" value="Unassembled WGS sequence"/>
</dbReference>
<dbReference type="CDD" id="cd02910">
    <property type="entry name" value="cupin_Yhhw_N"/>
    <property type="match status" value="1"/>
</dbReference>
<proteinExistence type="inferred from homology"/>
<evidence type="ECO:0000259" key="5">
    <source>
        <dbReference type="Pfam" id="PF17954"/>
    </source>
</evidence>
<comment type="similarity">
    <text evidence="1 3">Belongs to the pirin family.</text>
</comment>
<feature type="binding site" evidence="2">
    <location>
        <position position="59"/>
    </location>
    <ligand>
        <name>Fe cation</name>
        <dbReference type="ChEBI" id="CHEBI:24875"/>
    </ligand>
</feature>
<dbReference type="Gene3D" id="2.60.120.10">
    <property type="entry name" value="Jelly Rolls"/>
    <property type="match status" value="2"/>
</dbReference>
<dbReference type="PANTHER" id="PTHR43212:SF3">
    <property type="entry name" value="QUERCETIN 2,3-DIOXYGENASE"/>
    <property type="match status" value="1"/>
</dbReference>
<dbReference type="Pfam" id="PF17954">
    <property type="entry name" value="Pirin_C_2"/>
    <property type="match status" value="1"/>
</dbReference>
<comment type="cofactor">
    <cofactor evidence="2">
        <name>Fe cation</name>
        <dbReference type="ChEBI" id="CHEBI:24875"/>
    </cofactor>
    <text evidence="2">Binds 1 Fe cation per subunit.</text>
</comment>
<dbReference type="InterPro" id="IPR003829">
    <property type="entry name" value="Pirin_N_dom"/>
</dbReference>
<dbReference type="EMBL" id="FSQW01000001">
    <property type="protein sequence ID" value="SIN62092.1"/>
    <property type="molecule type" value="Genomic_DNA"/>
</dbReference>
<dbReference type="STRING" id="1123272.SAMN02745824_1009"/>
<dbReference type="AlphaFoldDB" id="A0A1N6CU96"/>
<reference evidence="7" key="1">
    <citation type="submission" date="2016-11" db="EMBL/GenBank/DDBJ databases">
        <authorList>
            <person name="Varghese N."/>
            <person name="Submissions S."/>
        </authorList>
    </citation>
    <scope>NUCLEOTIDE SEQUENCE [LARGE SCALE GENOMIC DNA]</scope>
    <source>
        <strain evidence="7">DSM 22363</strain>
    </source>
</reference>
<evidence type="ECO:0000313" key="7">
    <source>
        <dbReference type="Proteomes" id="UP000185192"/>
    </source>
</evidence>
<evidence type="ECO:0000256" key="3">
    <source>
        <dbReference type="RuleBase" id="RU003457"/>
    </source>
</evidence>
<keyword evidence="7" id="KW-1185">Reference proteome</keyword>
<evidence type="ECO:0000259" key="4">
    <source>
        <dbReference type="Pfam" id="PF02678"/>
    </source>
</evidence>
<gene>
    <name evidence="6" type="ORF">SAMN02745824_1009</name>
</gene>
<dbReference type="InterPro" id="IPR011051">
    <property type="entry name" value="RmlC_Cupin_sf"/>
</dbReference>
<accession>A0A1N6CU96</accession>
<dbReference type="Pfam" id="PF02678">
    <property type="entry name" value="Pirin"/>
    <property type="match status" value="1"/>
</dbReference>
<dbReference type="InterPro" id="IPR014710">
    <property type="entry name" value="RmlC-like_jellyroll"/>
</dbReference>
<feature type="binding site" evidence="2">
    <location>
        <position position="101"/>
    </location>
    <ligand>
        <name>Fe cation</name>
        <dbReference type="ChEBI" id="CHEBI:24875"/>
    </ligand>
</feature>
<dbReference type="PANTHER" id="PTHR43212">
    <property type="entry name" value="QUERCETIN 2,3-DIOXYGENASE"/>
    <property type="match status" value="1"/>
</dbReference>
<feature type="binding site" evidence="2">
    <location>
        <position position="103"/>
    </location>
    <ligand>
        <name>Fe cation</name>
        <dbReference type="ChEBI" id="CHEBI:24875"/>
    </ligand>
</feature>
<dbReference type="RefSeq" id="WP_074203995.1">
    <property type="nucleotide sequence ID" value="NZ_FSQW01000001.1"/>
</dbReference>
<name>A0A1N6CU96_9SPHN</name>
<keyword evidence="2" id="KW-0408">Iron</keyword>
<dbReference type="PIRSF" id="PIRSF006232">
    <property type="entry name" value="Pirin"/>
    <property type="match status" value="1"/>
</dbReference>
<dbReference type="SUPFAM" id="SSF51182">
    <property type="entry name" value="RmlC-like cupins"/>
    <property type="match status" value="1"/>
</dbReference>
<evidence type="ECO:0000313" key="6">
    <source>
        <dbReference type="EMBL" id="SIN62092.1"/>
    </source>
</evidence>
<feature type="domain" description="Quercetin 2,3-dioxygenase C-terminal cupin" evidence="5">
    <location>
        <begin position="153"/>
        <end position="232"/>
    </location>
</feature>
<evidence type="ECO:0008006" key="8">
    <source>
        <dbReference type="Google" id="ProtNLM"/>
    </source>
</evidence>
<dbReference type="GO" id="GO:0046872">
    <property type="term" value="F:metal ion binding"/>
    <property type="evidence" value="ECO:0007669"/>
    <property type="project" value="UniProtKB-KW"/>
</dbReference>
<feature type="domain" description="Pirin N-terminal" evidence="4">
    <location>
        <begin position="14"/>
        <end position="118"/>
    </location>
</feature>
<evidence type="ECO:0000256" key="2">
    <source>
        <dbReference type="PIRSR" id="PIRSR006232-1"/>
    </source>
</evidence>
<organism evidence="6 7">
    <name type="scientific">Parasphingorhabdus marina DSM 22363</name>
    <dbReference type="NCBI Taxonomy" id="1123272"/>
    <lineage>
        <taxon>Bacteria</taxon>
        <taxon>Pseudomonadati</taxon>
        <taxon>Pseudomonadota</taxon>
        <taxon>Alphaproteobacteria</taxon>
        <taxon>Sphingomonadales</taxon>
        <taxon>Sphingomonadaceae</taxon>
        <taxon>Parasphingorhabdus</taxon>
    </lineage>
</organism>